<protein>
    <recommendedName>
        <fullName evidence="2">DUF4283 domain-containing protein</fullName>
    </recommendedName>
</protein>
<name>A0AAQ3QFX2_9LILI</name>
<dbReference type="PANTHER" id="PTHR31286:SF180">
    <property type="entry name" value="OS10G0362600 PROTEIN"/>
    <property type="match status" value="1"/>
</dbReference>
<feature type="domain" description="DUF4283" evidence="2">
    <location>
        <begin position="175"/>
        <end position="256"/>
    </location>
</feature>
<keyword evidence="4" id="KW-1185">Reference proteome</keyword>
<accession>A0AAQ3QFX2</accession>
<dbReference type="InterPro" id="IPR040256">
    <property type="entry name" value="At4g02000-like"/>
</dbReference>
<proteinExistence type="predicted"/>
<dbReference type="PANTHER" id="PTHR31286">
    <property type="entry name" value="GLYCINE-RICH CELL WALL STRUCTURAL PROTEIN 1.8-LIKE"/>
    <property type="match status" value="1"/>
</dbReference>
<sequence length="515" mass="57848">MARKNPSFGDGDCEGDDDRPRSGLISPKLKKPPDLPAKKISGGAIWRRKSEAGVGIRSSDLSSRTLDNASPNLRLRGMESASAMHLNDGAIFSPCSPNVFTALENPLFVENQKTMTSKNHEKLKKPSYWAALFKEAQVFEDLPKGKILDEKLKRIQNSSENMVDIEDELIDMIKGAWINSLYGKFYGNSPSLNLVQQVMPRIWKTRGSVQVIDMAAGYFCFKFTCAEDRNRVLTEGPWFFRGQALLLTPWRPNFQPLLEKIDSIPVWIQLPGLPIEYLQKDILLKIVSCIGHPIKIDSVTLNGQRAKFARVCMLWNLKDRIPSALDKMKEKDIEMADGNEHLTSSLNMTGQAELNKPVTLAHRHPEIASGKDKASENLFNSNKKQTSENSNDTCKDIAFKTGNKEPVIIQIGVEKCLESFHRKLTDTLAIKVNEIKDGISKENDDMDEDLISSPNVNAGTIRKPTSQYIHIDSFPLNIRQNRSKKKKFSKDEGLEEYEGDPSSSKQKGKQAITLK</sequence>
<evidence type="ECO:0000313" key="3">
    <source>
        <dbReference type="EMBL" id="WOL11361.1"/>
    </source>
</evidence>
<dbReference type="InterPro" id="IPR025558">
    <property type="entry name" value="DUF4283"/>
</dbReference>
<evidence type="ECO:0000313" key="4">
    <source>
        <dbReference type="Proteomes" id="UP001327560"/>
    </source>
</evidence>
<dbReference type="AlphaFoldDB" id="A0AAQ3QFX2"/>
<evidence type="ECO:0000259" key="2">
    <source>
        <dbReference type="Pfam" id="PF14111"/>
    </source>
</evidence>
<evidence type="ECO:0000256" key="1">
    <source>
        <dbReference type="SAM" id="MobiDB-lite"/>
    </source>
</evidence>
<dbReference type="EMBL" id="CP136895">
    <property type="protein sequence ID" value="WOL11361.1"/>
    <property type="molecule type" value="Genomic_DNA"/>
</dbReference>
<dbReference type="Proteomes" id="UP001327560">
    <property type="component" value="Chromosome 6"/>
</dbReference>
<organism evidence="3 4">
    <name type="scientific">Canna indica</name>
    <name type="common">Indian-shot</name>
    <dbReference type="NCBI Taxonomy" id="4628"/>
    <lineage>
        <taxon>Eukaryota</taxon>
        <taxon>Viridiplantae</taxon>
        <taxon>Streptophyta</taxon>
        <taxon>Embryophyta</taxon>
        <taxon>Tracheophyta</taxon>
        <taxon>Spermatophyta</taxon>
        <taxon>Magnoliopsida</taxon>
        <taxon>Liliopsida</taxon>
        <taxon>Zingiberales</taxon>
        <taxon>Cannaceae</taxon>
        <taxon>Canna</taxon>
    </lineage>
</organism>
<reference evidence="3 4" key="1">
    <citation type="submission" date="2023-10" db="EMBL/GenBank/DDBJ databases">
        <title>Chromosome-scale genome assembly provides insights into flower coloration mechanisms of Canna indica.</title>
        <authorList>
            <person name="Li C."/>
        </authorList>
    </citation>
    <scope>NUCLEOTIDE SEQUENCE [LARGE SCALE GENOMIC DNA]</scope>
    <source>
        <tissue evidence="3">Flower</tissue>
    </source>
</reference>
<feature type="region of interest" description="Disordered" evidence="1">
    <location>
        <begin position="480"/>
        <end position="515"/>
    </location>
</feature>
<dbReference type="Pfam" id="PF14111">
    <property type="entry name" value="DUF4283"/>
    <property type="match status" value="1"/>
</dbReference>
<feature type="region of interest" description="Disordered" evidence="1">
    <location>
        <begin position="1"/>
        <end position="42"/>
    </location>
</feature>
<gene>
    <name evidence="3" type="ORF">Cni_G20123</name>
</gene>